<dbReference type="Proteomes" id="UP001293254">
    <property type="component" value="Unassembled WGS sequence"/>
</dbReference>
<dbReference type="AlphaFoldDB" id="A0AAE1YAF8"/>
<feature type="compositionally biased region" description="Low complexity" evidence="1">
    <location>
        <begin position="41"/>
        <end position="52"/>
    </location>
</feature>
<reference evidence="2" key="1">
    <citation type="submission" date="2020-06" db="EMBL/GenBank/DDBJ databases">
        <authorList>
            <person name="Li T."/>
            <person name="Hu X."/>
            <person name="Zhang T."/>
            <person name="Song X."/>
            <person name="Zhang H."/>
            <person name="Dai N."/>
            <person name="Sheng W."/>
            <person name="Hou X."/>
            <person name="Wei L."/>
        </authorList>
    </citation>
    <scope>NUCLEOTIDE SEQUENCE</scope>
    <source>
        <strain evidence="2">3651</strain>
        <tissue evidence="2">Leaf</tissue>
    </source>
</reference>
<comment type="caution">
    <text evidence="2">The sequence shown here is derived from an EMBL/GenBank/DDBJ whole genome shotgun (WGS) entry which is preliminary data.</text>
</comment>
<feature type="region of interest" description="Disordered" evidence="1">
    <location>
        <begin position="1"/>
        <end position="52"/>
    </location>
</feature>
<gene>
    <name evidence="2" type="ORF">Salat_1431100</name>
</gene>
<proteinExistence type="predicted"/>
<feature type="compositionally biased region" description="Basic residues" evidence="1">
    <location>
        <begin position="31"/>
        <end position="40"/>
    </location>
</feature>
<dbReference type="EMBL" id="JACGWO010000005">
    <property type="protein sequence ID" value="KAK4426624.1"/>
    <property type="molecule type" value="Genomic_DNA"/>
</dbReference>
<reference evidence="2" key="2">
    <citation type="journal article" date="2024" name="Plant">
        <title>Genomic evolution and insights into agronomic trait innovations of Sesamum species.</title>
        <authorList>
            <person name="Miao H."/>
            <person name="Wang L."/>
            <person name="Qu L."/>
            <person name="Liu H."/>
            <person name="Sun Y."/>
            <person name="Le M."/>
            <person name="Wang Q."/>
            <person name="Wei S."/>
            <person name="Zheng Y."/>
            <person name="Lin W."/>
            <person name="Duan Y."/>
            <person name="Cao H."/>
            <person name="Xiong S."/>
            <person name="Wang X."/>
            <person name="Wei L."/>
            <person name="Li C."/>
            <person name="Ma Q."/>
            <person name="Ju M."/>
            <person name="Zhao R."/>
            <person name="Li G."/>
            <person name="Mu C."/>
            <person name="Tian Q."/>
            <person name="Mei H."/>
            <person name="Zhang T."/>
            <person name="Gao T."/>
            <person name="Zhang H."/>
        </authorList>
    </citation>
    <scope>NUCLEOTIDE SEQUENCE</scope>
    <source>
        <strain evidence="2">3651</strain>
    </source>
</reference>
<name>A0AAE1YAF8_9LAMI</name>
<sequence>MGGGSTSDWTSSGTSGPNSPPPVSQVLPQKIRGKMPHRTRVSSSSETASPVSVMASSEAMAVISGTPTTMTEESIIKLVAQIALPATYEWVLPSASDAASDPPPGFLTVYSAQLLFGLRFPLPPLMVEIFNLLGILPS</sequence>
<keyword evidence="3" id="KW-1185">Reference proteome</keyword>
<evidence type="ECO:0000313" key="2">
    <source>
        <dbReference type="EMBL" id="KAK4426624.1"/>
    </source>
</evidence>
<protein>
    <submittedName>
        <fullName evidence="2">Uncharacterized protein</fullName>
    </submittedName>
</protein>
<feature type="compositionally biased region" description="Low complexity" evidence="1">
    <location>
        <begin position="1"/>
        <end position="17"/>
    </location>
</feature>
<organism evidence="2 3">
    <name type="scientific">Sesamum alatum</name>
    <dbReference type="NCBI Taxonomy" id="300844"/>
    <lineage>
        <taxon>Eukaryota</taxon>
        <taxon>Viridiplantae</taxon>
        <taxon>Streptophyta</taxon>
        <taxon>Embryophyta</taxon>
        <taxon>Tracheophyta</taxon>
        <taxon>Spermatophyta</taxon>
        <taxon>Magnoliopsida</taxon>
        <taxon>eudicotyledons</taxon>
        <taxon>Gunneridae</taxon>
        <taxon>Pentapetalae</taxon>
        <taxon>asterids</taxon>
        <taxon>lamiids</taxon>
        <taxon>Lamiales</taxon>
        <taxon>Pedaliaceae</taxon>
        <taxon>Sesamum</taxon>
    </lineage>
</organism>
<evidence type="ECO:0000313" key="3">
    <source>
        <dbReference type="Proteomes" id="UP001293254"/>
    </source>
</evidence>
<accession>A0AAE1YAF8</accession>
<evidence type="ECO:0000256" key="1">
    <source>
        <dbReference type="SAM" id="MobiDB-lite"/>
    </source>
</evidence>